<name>A0ABP0CC88_9PEZI</name>
<gene>
    <name evidence="1" type="ORF">SBRCBS47491_007247</name>
</gene>
<reference evidence="1 2" key="1">
    <citation type="submission" date="2024-01" db="EMBL/GenBank/DDBJ databases">
        <authorList>
            <person name="Allen C."/>
            <person name="Tagirdzhanova G."/>
        </authorList>
    </citation>
    <scope>NUCLEOTIDE SEQUENCE [LARGE SCALE GENOMIC DNA]</scope>
</reference>
<keyword evidence="2" id="KW-1185">Reference proteome</keyword>
<comment type="caution">
    <text evidence="1">The sequence shown here is derived from an EMBL/GenBank/DDBJ whole genome shotgun (WGS) entry which is preliminary data.</text>
</comment>
<dbReference type="EMBL" id="CAWUHC010000080">
    <property type="protein sequence ID" value="CAK7229443.1"/>
    <property type="molecule type" value="Genomic_DNA"/>
</dbReference>
<evidence type="ECO:0000313" key="2">
    <source>
        <dbReference type="Proteomes" id="UP001642406"/>
    </source>
</evidence>
<sequence length="316" mass="34613">MSRLAPAEKLPLALRKNVRDKWEDKKADFEKRISDALGTAWTIDINPLVLFPYGETSYAKENLGMLIQSYANSASAQLSGFAKQYSADGLGDLNAAASEHVITMDVDDSATPVKYCGCTIRDGKLVILFNPKQLGTADSEAVTPANVLKALNEAPKAEGAAPELSFSAKTSVRQKYEPKIGAVQAKIGQQLGKPAEAITLVPNFEAFFAALQAESQRPGNKLNKKWEDQLGPFALQYFESVLNQLSAKKFATDDMLQEGFNEAVDKSTFELRLVDKLKYAKYCEVVVEDGKLYIQTTLEQYGIAIVDAATKIVDQL</sequence>
<proteinExistence type="predicted"/>
<accession>A0ABP0CC88</accession>
<dbReference type="Proteomes" id="UP001642406">
    <property type="component" value="Unassembled WGS sequence"/>
</dbReference>
<protein>
    <submittedName>
        <fullName evidence="1">Uncharacterized protein</fullName>
    </submittedName>
</protein>
<evidence type="ECO:0000313" key="1">
    <source>
        <dbReference type="EMBL" id="CAK7229443.1"/>
    </source>
</evidence>
<organism evidence="1 2">
    <name type="scientific">Sporothrix bragantina</name>
    <dbReference type="NCBI Taxonomy" id="671064"/>
    <lineage>
        <taxon>Eukaryota</taxon>
        <taxon>Fungi</taxon>
        <taxon>Dikarya</taxon>
        <taxon>Ascomycota</taxon>
        <taxon>Pezizomycotina</taxon>
        <taxon>Sordariomycetes</taxon>
        <taxon>Sordariomycetidae</taxon>
        <taxon>Ophiostomatales</taxon>
        <taxon>Ophiostomataceae</taxon>
        <taxon>Sporothrix</taxon>
    </lineage>
</organism>